<evidence type="ECO:0000313" key="1">
    <source>
        <dbReference type="EMBL" id="MPN51583.1"/>
    </source>
</evidence>
<comment type="caution">
    <text evidence="1">The sequence shown here is derived from an EMBL/GenBank/DDBJ whole genome shotgun (WGS) entry which is preliminary data.</text>
</comment>
<proteinExistence type="predicted"/>
<dbReference type="AlphaFoldDB" id="A0A645IWL8"/>
<dbReference type="EMBL" id="VSSQ01116826">
    <property type="protein sequence ID" value="MPN51583.1"/>
    <property type="molecule type" value="Genomic_DNA"/>
</dbReference>
<protein>
    <submittedName>
        <fullName evidence="1">Uncharacterized protein</fullName>
    </submittedName>
</protein>
<sequence length="82" mass="9003">MIAFSVFPTKILTIVANAVETNSALPIPQPARKPINKPILFDNPPSPANNTIINKPIINVFFKPILLDRNPVNNMTTPVTNI</sequence>
<name>A0A645IWL8_9ZZZZ</name>
<accession>A0A645IWL8</accession>
<reference evidence="1" key="1">
    <citation type="submission" date="2019-08" db="EMBL/GenBank/DDBJ databases">
        <authorList>
            <person name="Kucharzyk K."/>
            <person name="Murdoch R.W."/>
            <person name="Higgins S."/>
            <person name="Loffler F."/>
        </authorList>
    </citation>
    <scope>NUCLEOTIDE SEQUENCE</scope>
</reference>
<gene>
    <name evidence="1" type="ORF">SDC9_199231</name>
</gene>
<organism evidence="1">
    <name type="scientific">bioreactor metagenome</name>
    <dbReference type="NCBI Taxonomy" id="1076179"/>
    <lineage>
        <taxon>unclassified sequences</taxon>
        <taxon>metagenomes</taxon>
        <taxon>ecological metagenomes</taxon>
    </lineage>
</organism>